<keyword evidence="5" id="KW-1185">Reference proteome</keyword>
<dbReference type="GO" id="GO:0047423">
    <property type="term" value="F:N-methylhydantoinase (ATP-hydrolyzing) activity"/>
    <property type="evidence" value="ECO:0007669"/>
    <property type="project" value="UniProtKB-EC"/>
</dbReference>
<dbReference type="InterPro" id="IPR002821">
    <property type="entry name" value="Hydantoinase_A"/>
</dbReference>
<feature type="domain" description="Acetophenone carboxylase-like C-terminal" evidence="3">
    <location>
        <begin position="506"/>
        <end position="676"/>
    </location>
</feature>
<dbReference type="RefSeq" id="WP_264600998.1">
    <property type="nucleotide sequence ID" value="NZ_JAOQNS010000004.1"/>
</dbReference>
<dbReference type="EMBL" id="JAOQNS010000004">
    <property type="protein sequence ID" value="MCW2307341.1"/>
    <property type="molecule type" value="Genomic_DNA"/>
</dbReference>
<comment type="caution">
    <text evidence="4">The sequence shown here is derived from an EMBL/GenBank/DDBJ whole genome shotgun (WGS) entry which is preliminary data.</text>
</comment>
<reference evidence="5" key="1">
    <citation type="submission" date="2023-07" db="EMBL/GenBank/DDBJ databases">
        <title>Genome sequencing of Purple Non-Sulfur Bacteria from various extreme environments.</title>
        <authorList>
            <person name="Mayer M."/>
        </authorList>
    </citation>
    <scope>NUCLEOTIDE SEQUENCE [LARGE SCALE GENOMIC DNA]</scope>
    <source>
        <strain evidence="5">DSM 17935</strain>
    </source>
</reference>
<dbReference type="PANTHER" id="PTHR11365">
    <property type="entry name" value="5-OXOPROLINASE RELATED"/>
    <property type="match status" value="1"/>
</dbReference>
<keyword evidence="4" id="KW-0378">Hydrolase</keyword>
<feature type="domain" description="Hydantoinase A/oxoprolinase" evidence="1">
    <location>
        <begin position="206"/>
        <end position="489"/>
    </location>
</feature>
<dbReference type="InterPro" id="IPR049517">
    <property type="entry name" value="ACX-like_C"/>
</dbReference>
<dbReference type="InterPro" id="IPR043129">
    <property type="entry name" value="ATPase_NBD"/>
</dbReference>
<feature type="domain" description="Hydantoinase/oxoprolinase N-terminal" evidence="2">
    <location>
        <begin position="5"/>
        <end position="184"/>
    </location>
</feature>
<evidence type="ECO:0000259" key="3">
    <source>
        <dbReference type="Pfam" id="PF19278"/>
    </source>
</evidence>
<evidence type="ECO:0000259" key="2">
    <source>
        <dbReference type="Pfam" id="PF05378"/>
    </source>
</evidence>
<evidence type="ECO:0000259" key="1">
    <source>
        <dbReference type="Pfam" id="PF01968"/>
    </source>
</evidence>
<organism evidence="4 5">
    <name type="scientific">Rhodobium gokarnense</name>
    <dbReference type="NCBI Taxonomy" id="364296"/>
    <lineage>
        <taxon>Bacteria</taxon>
        <taxon>Pseudomonadati</taxon>
        <taxon>Pseudomonadota</taxon>
        <taxon>Alphaproteobacteria</taxon>
        <taxon>Hyphomicrobiales</taxon>
        <taxon>Rhodobiaceae</taxon>
        <taxon>Rhodobium</taxon>
    </lineage>
</organism>
<evidence type="ECO:0000313" key="4">
    <source>
        <dbReference type="EMBL" id="MCW2307341.1"/>
    </source>
</evidence>
<dbReference type="Pfam" id="PF05378">
    <property type="entry name" value="Hydant_A_N"/>
    <property type="match status" value="1"/>
</dbReference>
<sequence>MTYELCIDIGGTFTDCLVEAPDGGRHIFKVPTTPGVFQNGFMNAIETSAEGFGMTLADFLQKVDRIVHGSTVSTNALVERKVARTGYLCNAGHLDVLTIREALPKPVFDWRLDYPDPYVSRGRTFGITGRMDAAGNELEPLDEASVVAAVDALRAGGAEAIGVAYLWSISNPAHEIRTREIIADMWPEVPVTLSHELNPIGREYRRTIATVIDASLQPIVSSYVRALTGALDAAGYDKDLLLANCMGGMMPPEELIRRPIYSVMSGPTLAPMAAQQLLPGRNLIVADMGGTTFDVSALRDGAPVVSPEAWIGPDMLGMAKIDVRSVGAGGGSIAWVDAGGMLRVGPHSAAAVPGPACYGRGGTQPTITDANLVLGYLDPDHFLGGSMPLDRAAAESVLSPLAETLGLSIEALSHAIFTTSNNTMVGLITDMTVKEGIDPRDSSIVVGGGATALHIAEIAREMGITEILIPRFAAGLSAFGGLISDMRREEVASQLHASDAFDVDRVNGVLDDLYAAGKAFLDRAGVPEERQRFDYVFLARYRYQSWEIEVPFMPTDGHITEADVEALVAAFHDMHERVYSVRMDGDVVEFTTWKVRATGVRPGRIAPAGMPAATSRSATPKLSRRVYMHERSGMVECPVYFGEELRPGDTLDGPAIIEEPTTTILVPQDARVTLDSEDNYQMLLGDVA</sequence>
<dbReference type="Proteomes" id="UP001209755">
    <property type="component" value="Unassembled WGS sequence"/>
</dbReference>
<dbReference type="EC" id="3.5.2.14" evidence="4"/>
<name>A0ABT3HAB2_9HYPH</name>
<dbReference type="PANTHER" id="PTHR11365:SF23">
    <property type="entry name" value="HYPOTHETICAL 5-OXOPROLINASE (EUROFUNG)-RELATED"/>
    <property type="match status" value="1"/>
</dbReference>
<dbReference type="Pfam" id="PF01968">
    <property type="entry name" value="Hydantoinase_A"/>
    <property type="match status" value="1"/>
</dbReference>
<dbReference type="InterPro" id="IPR008040">
    <property type="entry name" value="Hydant_A_N"/>
</dbReference>
<gene>
    <name evidence="4" type="ORF">M2319_001672</name>
</gene>
<dbReference type="SUPFAM" id="SSF53067">
    <property type="entry name" value="Actin-like ATPase domain"/>
    <property type="match status" value="1"/>
</dbReference>
<accession>A0ABT3HAB2</accession>
<evidence type="ECO:0000313" key="5">
    <source>
        <dbReference type="Proteomes" id="UP001209755"/>
    </source>
</evidence>
<protein>
    <submittedName>
        <fullName evidence="4">N-methylhydantoinase A</fullName>
        <ecNumber evidence="4">3.5.2.14</ecNumber>
    </submittedName>
</protein>
<dbReference type="Pfam" id="PF19278">
    <property type="entry name" value="Hydant_A_C"/>
    <property type="match status" value="1"/>
</dbReference>
<proteinExistence type="predicted"/>
<dbReference type="InterPro" id="IPR045079">
    <property type="entry name" value="Oxoprolinase-like"/>
</dbReference>